<organism evidence="2 3">
    <name type="scientific">Necator americanus</name>
    <name type="common">Human hookworm</name>
    <dbReference type="NCBI Taxonomy" id="51031"/>
    <lineage>
        <taxon>Eukaryota</taxon>
        <taxon>Metazoa</taxon>
        <taxon>Ecdysozoa</taxon>
        <taxon>Nematoda</taxon>
        <taxon>Chromadorea</taxon>
        <taxon>Rhabditida</taxon>
        <taxon>Rhabditina</taxon>
        <taxon>Rhabditomorpha</taxon>
        <taxon>Strongyloidea</taxon>
        <taxon>Ancylostomatidae</taxon>
        <taxon>Bunostominae</taxon>
        <taxon>Necator</taxon>
    </lineage>
</organism>
<keyword evidence="3" id="KW-1185">Reference proteome</keyword>
<reference evidence="2 3" key="1">
    <citation type="submission" date="2023-08" db="EMBL/GenBank/DDBJ databases">
        <title>A Necator americanus chromosomal reference genome.</title>
        <authorList>
            <person name="Ilik V."/>
            <person name="Petrzelkova K.J."/>
            <person name="Pardy F."/>
            <person name="Fuh T."/>
            <person name="Niatou-Singa F.S."/>
            <person name="Gouil Q."/>
            <person name="Baker L."/>
            <person name="Ritchie M.E."/>
            <person name="Jex A.R."/>
            <person name="Gazzola D."/>
            <person name="Li H."/>
            <person name="Toshio Fujiwara R."/>
            <person name="Zhan B."/>
            <person name="Aroian R.V."/>
            <person name="Pafco B."/>
            <person name="Schwarz E.M."/>
        </authorList>
    </citation>
    <scope>NUCLEOTIDE SEQUENCE [LARGE SCALE GENOMIC DNA]</scope>
    <source>
        <strain evidence="2 3">Aroian</strain>
        <tissue evidence="2">Whole animal</tissue>
    </source>
</reference>
<feature type="transmembrane region" description="Helical" evidence="1">
    <location>
        <begin position="124"/>
        <end position="144"/>
    </location>
</feature>
<gene>
    <name evidence="2" type="primary">Necator_chrII.g5091</name>
    <name evidence="2" type="ORF">RB195_017299</name>
</gene>
<dbReference type="Proteomes" id="UP001303046">
    <property type="component" value="Unassembled WGS sequence"/>
</dbReference>
<sequence>MGQMIPQDYVLAMVPIILWMSVVVYGTVNSRSVLSSLSLRRSFKELTMERHSQLDVLDVFRVVAIIWVMINHTGSEGRVDNLDRLPSAEKFKCGRRYTKCGPFLLGLLLGTATTKMRPSLDRRMSRLIATLFFVLCVCVIYAILPQYWYGDHLTRYNLYYTATFRTVFSIGVCGMILAIVSRFER</sequence>
<proteinExistence type="predicted"/>
<keyword evidence="1" id="KW-0472">Membrane</keyword>
<accession>A0ABR1C5L3</accession>
<feature type="transmembrane region" description="Helical" evidence="1">
    <location>
        <begin position="156"/>
        <end position="180"/>
    </location>
</feature>
<dbReference type="EMBL" id="JAVFWL010000002">
    <property type="protein sequence ID" value="KAK6733465.1"/>
    <property type="molecule type" value="Genomic_DNA"/>
</dbReference>
<protein>
    <recommendedName>
        <fullName evidence="4">Acyltransferase 3 domain-containing protein</fullName>
    </recommendedName>
</protein>
<feature type="transmembrane region" description="Helical" evidence="1">
    <location>
        <begin position="12"/>
        <end position="34"/>
    </location>
</feature>
<comment type="caution">
    <text evidence="2">The sequence shown here is derived from an EMBL/GenBank/DDBJ whole genome shotgun (WGS) entry which is preliminary data.</text>
</comment>
<evidence type="ECO:0000313" key="2">
    <source>
        <dbReference type="EMBL" id="KAK6733465.1"/>
    </source>
</evidence>
<keyword evidence="1" id="KW-1133">Transmembrane helix</keyword>
<keyword evidence="1" id="KW-0812">Transmembrane</keyword>
<name>A0ABR1C5L3_NECAM</name>
<evidence type="ECO:0008006" key="4">
    <source>
        <dbReference type="Google" id="ProtNLM"/>
    </source>
</evidence>
<evidence type="ECO:0000256" key="1">
    <source>
        <dbReference type="SAM" id="Phobius"/>
    </source>
</evidence>
<evidence type="ECO:0000313" key="3">
    <source>
        <dbReference type="Proteomes" id="UP001303046"/>
    </source>
</evidence>